<proteinExistence type="inferred from homology"/>
<dbReference type="GO" id="GO:0005737">
    <property type="term" value="C:cytoplasm"/>
    <property type="evidence" value="ECO:0007669"/>
    <property type="project" value="UniProtKB-SubCell"/>
</dbReference>
<dbReference type="SUPFAM" id="SSF53927">
    <property type="entry name" value="Cytidine deaminase-like"/>
    <property type="match status" value="1"/>
</dbReference>
<organism evidence="4 5">
    <name type="scientific">Thalassovita taeanensis</name>
    <dbReference type="NCBI Taxonomy" id="657014"/>
    <lineage>
        <taxon>Bacteria</taxon>
        <taxon>Pseudomonadati</taxon>
        <taxon>Pseudomonadota</taxon>
        <taxon>Alphaproteobacteria</taxon>
        <taxon>Rhodobacterales</taxon>
        <taxon>Roseobacteraceae</taxon>
        <taxon>Thalassovita</taxon>
    </lineage>
</organism>
<dbReference type="GO" id="GO:0097163">
    <property type="term" value="F:sulfur carrier activity"/>
    <property type="evidence" value="ECO:0007669"/>
    <property type="project" value="UniProtKB-UniRule"/>
</dbReference>
<dbReference type="Proteomes" id="UP000198634">
    <property type="component" value="Unassembled WGS sequence"/>
</dbReference>
<dbReference type="InterPro" id="IPR003786">
    <property type="entry name" value="FdhD"/>
</dbReference>
<dbReference type="RefSeq" id="WP_425443230.1">
    <property type="nucleotide sequence ID" value="NZ_FOEP01000003.1"/>
</dbReference>
<dbReference type="NCBIfam" id="TIGR00129">
    <property type="entry name" value="fdhD_narQ"/>
    <property type="match status" value="1"/>
</dbReference>
<accession>A0A1H9CQB4</accession>
<dbReference type="AlphaFoldDB" id="A0A1H9CQB4"/>
<evidence type="ECO:0000313" key="4">
    <source>
        <dbReference type="EMBL" id="SEQ03291.1"/>
    </source>
</evidence>
<dbReference type="GO" id="GO:0006777">
    <property type="term" value="P:Mo-molybdopterin cofactor biosynthetic process"/>
    <property type="evidence" value="ECO:0007669"/>
    <property type="project" value="UniProtKB-UniRule"/>
</dbReference>
<dbReference type="PANTHER" id="PTHR30592">
    <property type="entry name" value="FORMATE DEHYDROGENASE"/>
    <property type="match status" value="1"/>
</dbReference>
<dbReference type="STRING" id="657014.SAMN04488092_103345"/>
<dbReference type="PANTHER" id="PTHR30592:SF1">
    <property type="entry name" value="SULFUR CARRIER PROTEIN FDHD"/>
    <property type="match status" value="1"/>
</dbReference>
<keyword evidence="1 3" id="KW-0963">Cytoplasm</keyword>
<comment type="caution">
    <text evidence="3">Lacks conserved residue(s) required for the propagation of feature annotation.</text>
</comment>
<dbReference type="PIRSF" id="PIRSF015626">
    <property type="entry name" value="FdhD"/>
    <property type="match status" value="1"/>
</dbReference>
<protein>
    <recommendedName>
        <fullName evidence="3">Sulfur carrier protein FdhD</fullName>
    </recommendedName>
</protein>
<keyword evidence="2 3" id="KW-0501">Molybdenum cofactor biosynthesis</keyword>
<dbReference type="InterPro" id="IPR016193">
    <property type="entry name" value="Cytidine_deaminase-like"/>
</dbReference>
<evidence type="ECO:0000256" key="2">
    <source>
        <dbReference type="ARBA" id="ARBA00023150"/>
    </source>
</evidence>
<evidence type="ECO:0000313" key="5">
    <source>
        <dbReference type="Proteomes" id="UP000198634"/>
    </source>
</evidence>
<dbReference type="Gene3D" id="3.40.140.10">
    <property type="entry name" value="Cytidine Deaminase, domain 2"/>
    <property type="match status" value="1"/>
</dbReference>
<evidence type="ECO:0000256" key="3">
    <source>
        <dbReference type="HAMAP-Rule" id="MF_00187"/>
    </source>
</evidence>
<keyword evidence="5" id="KW-1185">Reference proteome</keyword>
<evidence type="ECO:0000256" key="1">
    <source>
        <dbReference type="ARBA" id="ARBA00022490"/>
    </source>
</evidence>
<gene>
    <name evidence="3" type="primary">fdhD</name>
    <name evidence="4" type="ORF">SAMN04488092_103345</name>
</gene>
<feature type="active site" description="Cysteine persulfide intermediate" evidence="3">
    <location>
        <position position="110"/>
    </location>
</feature>
<dbReference type="Gene3D" id="3.10.20.10">
    <property type="match status" value="1"/>
</dbReference>
<comment type="subcellular location">
    <subcellularLocation>
        <location evidence="3">Cytoplasm</location>
    </subcellularLocation>
</comment>
<comment type="similarity">
    <text evidence="3">Belongs to the FdhD family.</text>
</comment>
<dbReference type="HAMAP" id="MF_00187">
    <property type="entry name" value="FdhD"/>
    <property type="match status" value="1"/>
</dbReference>
<sequence>MQRSTPVPMALPDLHPVGSRARARALPEEVPVALVYNGSTLAVMMASPVDLEEFALGFSLTEGIVTAPGQLGEVEVVTHPKGIELRMWLQADRAGVLEQRRRALAGPVGCGLCGIDSLDQALRTLPPVSGGAMRLTSADIVAAVEGLRDCQPLHDATHAVHAAGFYLPGTGMMCAREDVGRHNALDKLAGALAQGGIAPGTGAVVLTSRVSADMVQKAAAIGAPCVIAVSAPTTMGVQVAEETGLTLIARARGGTYEVFAHAHRIDTGGPQ</sequence>
<dbReference type="EMBL" id="FOEP01000003">
    <property type="protein sequence ID" value="SEQ03291.1"/>
    <property type="molecule type" value="Genomic_DNA"/>
</dbReference>
<reference evidence="4" key="1">
    <citation type="submission" date="2016-10" db="EMBL/GenBank/DDBJ databases">
        <authorList>
            <person name="de Groot N.N."/>
        </authorList>
    </citation>
    <scope>NUCLEOTIDE SEQUENCE [LARGE SCALE GENOMIC DNA]</scope>
    <source>
        <strain evidence="4">DSM 22007</strain>
    </source>
</reference>
<dbReference type="Pfam" id="PF02634">
    <property type="entry name" value="FdhD-NarQ"/>
    <property type="match status" value="1"/>
</dbReference>
<name>A0A1H9CQB4_9RHOB</name>
<dbReference type="GO" id="GO:0016783">
    <property type="term" value="F:sulfurtransferase activity"/>
    <property type="evidence" value="ECO:0007669"/>
    <property type="project" value="InterPro"/>
</dbReference>
<comment type="function">
    <text evidence="3">Required for formate dehydrogenase (FDH) activity. Acts as a sulfur carrier protein that transfers sulfur from IscS to the molybdenum cofactor prior to its insertion into FDH.</text>
</comment>